<protein>
    <submittedName>
        <fullName evidence="8">MFS transporter</fullName>
    </submittedName>
</protein>
<evidence type="ECO:0000313" key="8">
    <source>
        <dbReference type="EMBL" id="TKB45313.1"/>
    </source>
</evidence>
<feature type="domain" description="Major facilitator superfamily (MFS) profile" evidence="7">
    <location>
        <begin position="25"/>
        <end position="453"/>
    </location>
</feature>
<dbReference type="GO" id="GO:0016020">
    <property type="term" value="C:membrane"/>
    <property type="evidence" value="ECO:0007669"/>
    <property type="project" value="UniProtKB-SubCell"/>
</dbReference>
<feature type="transmembrane region" description="Helical" evidence="6">
    <location>
        <begin position="305"/>
        <end position="323"/>
    </location>
</feature>
<feature type="transmembrane region" description="Helical" evidence="6">
    <location>
        <begin position="234"/>
        <end position="253"/>
    </location>
</feature>
<dbReference type="InterPro" id="IPR036259">
    <property type="entry name" value="MFS_trans_sf"/>
</dbReference>
<dbReference type="Proteomes" id="UP000307999">
    <property type="component" value="Unassembled WGS sequence"/>
</dbReference>
<dbReference type="SUPFAM" id="SSF103473">
    <property type="entry name" value="MFS general substrate transporter"/>
    <property type="match status" value="1"/>
</dbReference>
<gene>
    <name evidence="8" type="ORF">E8M12_08910</name>
</gene>
<evidence type="ECO:0000313" key="9">
    <source>
        <dbReference type="Proteomes" id="UP000307999"/>
    </source>
</evidence>
<dbReference type="InterPro" id="IPR011701">
    <property type="entry name" value="MFS"/>
</dbReference>
<dbReference type="Gene3D" id="1.20.1250.20">
    <property type="entry name" value="MFS general substrate transporter like domains"/>
    <property type="match status" value="1"/>
</dbReference>
<keyword evidence="2" id="KW-0813">Transport</keyword>
<name>A0A4U1B4M1_9GAMM</name>
<organism evidence="8 9">
    <name type="scientific">Thalassotalea mangrovi</name>
    <dbReference type="NCBI Taxonomy" id="2572245"/>
    <lineage>
        <taxon>Bacteria</taxon>
        <taxon>Pseudomonadati</taxon>
        <taxon>Pseudomonadota</taxon>
        <taxon>Gammaproteobacteria</taxon>
        <taxon>Alteromonadales</taxon>
        <taxon>Colwelliaceae</taxon>
        <taxon>Thalassotalea</taxon>
    </lineage>
</organism>
<feature type="transmembrane region" description="Helical" evidence="6">
    <location>
        <begin position="439"/>
        <end position="460"/>
    </location>
</feature>
<evidence type="ECO:0000256" key="1">
    <source>
        <dbReference type="ARBA" id="ARBA00004141"/>
    </source>
</evidence>
<dbReference type="InterPro" id="IPR044770">
    <property type="entry name" value="MFS_spinster-like"/>
</dbReference>
<dbReference type="GO" id="GO:0022857">
    <property type="term" value="F:transmembrane transporter activity"/>
    <property type="evidence" value="ECO:0007669"/>
    <property type="project" value="InterPro"/>
</dbReference>
<keyword evidence="5 6" id="KW-0472">Membrane</keyword>
<dbReference type="AlphaFoldDB" id="A0A4U1B4M1"/>
<feature type="transmembrane region" description="Helical" evidence="6">
    <location>
        <begin position="368"/>
        <end position="390"/>
    </location>
</feature>
<comment type="subcellular location">
    <subcellularLocation>
        <location evidence="1">Membrane</location>
        <topology evidence="1">Multi-pass membrane protein</topology>
    </subcellularLocation>
</comment>
<feature type="transmembrane region" description="Helical" evidence="6">
    <location>
        <begin position="151"/>
        <end position="172"/>
    </location>
</feature>
<dbReference type="Pfam" id="PF07690">
    <property type="entry name" value="MFS_1"/>
    <property type="match status" value="1"/>
</dbReference>
<dbReference type="PROSITE" id="PS50850">
    <property type="entry name" value="MFS"/>
    <property type="match status" value="1"/>
</dbReference>
<feature type="transmembrane region" description="Helical" evidence="6">
    <location>
        <begin position="273"/>
        <end position="293"/>
    </location>
</feature>
<evidence type="ECO:0000256" key="5">
    <source>
        <dbReference type="ARBA" id="ARBA00023136"/>
    </source>
</evidence>
<evidence type="ECO:0000256" key="4">
    <source>
        <dbReference type="ARBA" id="ARBA00022989"/>
    </source>
</evidence>
<comment type="caution">
    <text evidence="8">The sequence shown here is derived from an EMBL/GenBank/DDBJ whole genome shotgun (WGS) entry which is preliminary data.</text>
</comment>
<dbReference type="CDD" id="cd17328">
    <property type="entry name" value="MFS_spinster_like"/>
    <property type="match status" value="1"/>
</dbReference>
<feature type="transmembrane region" description="Helical" evidence="6">
    <location>
        <begin position="178"/>
        <end position="196"/>
    </location>
</feature>
<dbReference type="InterPro" id="IPR020846">
    <property type="entry name" value="MFS_dom"/>
</dbReference>
<reference evidence="8 9" key="1">
    <citation type="submission" date="2019-04" db="EMBL/GenBank/DDBJ databases">
        <title>Thalassotalea guangxiensis sp. nov., isolated from sediment of the coastal wetland.</title>
        <authorList>
            <person name="Zheng S."/>
            <person name="Zhang D."/>
        </authorList>
    </citation>
    <scope>NUCLEOTIDE SEQUENCE [LARGE SCALE GENOMIC DNA]</scope>
    <source>
        <strain evidence="8 9">ZS-4</strain>
    </source>
</reference>
<evidence type="ECO:0000256" key="3">
    <source>
        <dbReference type="ARBA" id="ARBA00022692"/>
    </source>
</evidence>
<dbReference type="PANTHER" id="PTHR23505:SF79">
    <property type="entry name" value="PROTEIN SPINSTER"/>
    <property type="match status" value="1"/>
</dbReference>
<keyword evidence="3 6" id="KW-0812">Transmembrane</keyword>
<keyword evidence="9" id="KW-1185">Reference proteome</keyword>
<dbReference type="RefSeq" id="WP_136735799.1">
    <property type="nucleotide sequence ID" value="NZ_SWDB01000021.1"/>
</dbReference>
<dbReference type="PANTHER" id="PTHR23505">
    <property type="entry name" value="SPINSTER"/>
    <property type="match status" value="1"/>
</dbReference>
<evidence type="ECO:0000256" key="6">
    <source>
        <dbReference type="SAM" id="Phobius"/>
    </source>
</evidence>
<dbReference type="EMBL" id="SWDB01000021">
    <property type="protein sequence ID" value="TKB45313.1"/>
    <property type="molecule type" value="Genomic_DNA"/>
</dbReference>
<keyword evidence="4 6" id="KW-1133">Transmembrane helix</keyword>
<accession>A0A4U1B4M1</accession>
<sequence>MQDIKTSDPITVPEQPIKSVQGATMLGLLVLIYTSNFIDRTILATLGQAIKEDLQISDSQLGLLQGLAFALFYSILGIPLARLSERVNRVTLISSCLALWSLMTALCGAAQNFFQLFLIRMGVGIGEAGCTPPAHSLIADIYKPEQRATALGIYSIGIPLGVMLGAVSGGWLTDNFSWRVAMVVVGLPGILLAIVFKLMVKEPVRGAADNQPEAMLQTPPSISATFQHLFSNKAFLHITIGATLVAFVGYGTGTFSQAYFIRMFDLTYTEVGMMFGLIGGLSAGVGTFLGGFLSDWAGKKHARWYAILPGIGLLLAAPAYMYAFTRNEWLLGVWMMLLPGIFHYAYIGPTLGVMHNTATARMRATATALFFFAVNLIGLGLGPWVTGLVIDAFTQWQFSASGAVNFIDSCPGGIAAADASASMQQQCSSASALGTRYGIVAMLFVFVWAAGHYFIAARFLKKSVTEGSSN</sequence>
<evidence type="ECO:0000256" key="2">
    <source>
        <dbReference type="ARBA" id="ARBA00022448"/>
    </source>
</evidence>
<feature type="transmembrane region" description="Helical" evidence="6">
    <location>
        <begin position="329"/>
        <end position="347"/>
    </location>
</feature>
<feature type="transmembrane region" description="Helical" evidence="6">
    <location>
        <begin position="92"/>
        <end position="114"/>
    </location>
</feature>
<proteinExistence type="predicted"/>
<dbReference type="OrthoDB" id="6057322at2"/>
<feature type="transmembrane region" description="Helical" evidence="6">
    <location>
        <begin position="59"/>
        <end position="80"/>
    </location>
</feature>
<evidence type="ECO:0000259" key="7">
    <source>
        <dbReference type="PROSITE" id="PS50850"/>
    </source>
</evidence>